<dbReference type="AlphaFoldDB" id="A0AAQ0HDI8"/>
<accession>A0AAQ0HDI8</accession>
<dbReference type="Proteomes" id="UP000256794">
    <property type="component" value="Unassembled WGS sequence"/>
</dbReference>
<evidence type="ECO:0000259" key="1">
    <source>
        <dbReference type="Pfam" id="PF03050"/>
    </source>
</evidence>
<feature type="domain" description="Transposase IS66 central" evidence="1">
    <location>
        <begin position="1"/>
        <end position="82"/>
    </location>
</feature>
<dbReference type="InterPro" id="IPR004291">
    <property type="entry name" value="Transposase_IS66_central"/>
</dbReference>
<dbReference type="PANTHER" id="PTHR33678">
    <property type="entry name" value="BLL1576 PROTEIN"/>
    <property type="match status" value="1"/>
</dbReference>
<evidence type="ECO:0000313" key="3">
    <source>
        <dbReference type="Proteomes" id="UP000256794"/>
    </source>
</evidence>
<gene>
    <name evidence="2" type="ORF">ATH84_10634</name>
</gene>
<reference evidence="2 3" key="1">
    <citation type="submission" date="2018-08" db="EMBL/GenBank/DDBJ databases">
        <title>Genomic Encyclopedia of Archaeal and Bacterial Type Strains, Phase II (KMG-II): from individual species to whole genera.</title>
        <authorList>
            <person name="Goeker M."/>
        </authorList>
    </citation>
    <scope>NUCLEOTIDE SEQUENCE [LARGE SCALE GENOMIC DNA]</scope>
    <source>
        <strain evidence="2 3">DSM 582</strain>
    </source>
</reference>
<keyword evidence="3" id="KW-1185">Reference proteome</keyword>
<sequence length="86" mass="9595">MRQERTLPVLAEIWAELVKAEPGAQGTLKKAVNYALKAFDALQRFAFDGRLEIDNNPVERCIRGIALTKKNSLFAGNHEAAEVWAI</sequence>
<organism evidence="2 3">
    <name type="scientific">Paracoccus versutus</name>
    <name type="common">Thiobacillus versutus</name>
    <dbReference type="NCBI Taxonomy" id="34007"/>
    <lineage>
        <taxon>Bacteria</taxon>
        <taxon>Pseudomonadati</taxon>
        <taxon>Pseudomonadota</taxon>
        <taxon>Alphaproteobacteria</taxon>
        <taxon>Rhodobacterales</taxon>
        <taxon>Paracoccaceae</taxon>
        <taxon>Paracoccus</taxon>
    </lineage>
</organism>
<comment type="caution">
    <text evidence="2">The sequence shown here is derived from an EMBL/GenBank/DDBJ whole genome shotgun (WGS) entry which is preliminary data.</text>
</comment>
<dbReference type="Pfam" id="PF03050">
    <property type="entry name" value="DDE_Tnp_IS66"/>
    <property type="match status" value="1"/>
</dbReference>
<protein>
    <submittedName>
        <fullName evidence="2">Transposase IS66 family protein</fullName>
    </submittedName>
</protein>
<proteinExistence type="predicted"/>
<dbReference type="PANTHER" id="PTHR33678:SF1">
    <property type="entry name" value="BLL1576 PROTEIN"/>
    <property type="match status" value="1"/>
</dbReference>
<evidence type="ECO:0000313" key="2">
    <source>
        <dbReference type="EMBL" id="REG28340.1"/>
    </source>
</evidence>
<dbReference type="EMBL" id="QUMX01000063">
    <property type="protein sequence ID" value="REG28340.1"/>
    <property type="molecule type" value="Genomic_DNA"/>
</dbReference>
<name>A0AAQ0HDI8_PARVE</name>
<dbReference type="InterPro" id="IPR052344">
    <property type="entry name" value="Transposase-related"/>
</dbReference>